<dbReference type="EMBL" id="BAMD01000006">
    <property type="protein sequence ID" value="GAF02162.1"/>
    <property type="molecule type" value="Genomic_DNA"/>
</dbReference>
<organism evidence="2 3">
    <name type="scientific">Saccharicrinis fermentans DSM 9555 = JCM 21142</name>
    <dbReference type="NCBI Taxonomy" id="869213"/>
    <lineage>
        <taxon>Bacteria</taxon>
        <taxon>Pseudomonadati</taxon>
        <taxon>Bacteroidota</taxon>
        <taxon>Bacteroidia</taxon>
        <taxon>Marinilabiliales</taxon>
        <taxon>Marinilabiliaceae</taxon>
        <taxon>Saccharicrinis</taxon>
    </lineage>
</organism>
<protein>
    <recommendedName>
        <fullName evidence="4">DUF5689 domain-containing protein</fullName>
    </recommendedName>
</protein>
<dbReference type="Proteomes" id="UP000019402">
    <property type="component" value="Unassembled WGS sequence"/>
</dbReference>
<keyword evidence="1" id="KW-0732">Signal</keyword>
<dbReference type="OrthoDB" id="9800955at2"/>
<evidence type="ECO:0008006" key="4">
    <source>
        <dbReference type="Google" id="ProtNLM"/>
    </source>
</evidence>
<dbReference type="Gene3D" id="2.60.120.260">
    <property type="entry name" value="Galactose-binding domain-like"/>
    <property type="match status" value="1"/>
</dbReference>
<dbReference type="AlphaFoldDB" id="W7Y2I3"/>
<feature type="signal peptide" evidence="1">
    <location>
        <begin position="1"/>
        <end position="18"/>
    </location>
</feature>
<evidence type="ECO:0000313" key="3">
    <source>
        <dbReference type="Proteomes" id="UP000019402"/>
    </source>
</evidence>
<feature type="chain" id="PRO_5004906293" description="DUF5689 domain-containing protein" evidence="1">
    <location>
        <begin position="19"/>
        <end position="553"/>
    </location>
</feature>
<gene>
    <name evidence="2" type="ORF">JCM21142_3789</name>
</gene>
<evidence type="ECO:0000256" key="1">
    <source>
        <dbReference type="SAM" id="SignalP"/>
    </source>
</evidence>
<dbReference type="RefSeq" id="WP_027470780.1">
    <property type="nucleotide sequence ID" value="NZ_BAMD01000006.1"/>
</dbReference>
<comment type="caution">
    <text evidence="2">The sequence shown here is derived from an EMBL/GenBank/DDBJ whole genome shotgun (WGS) entry which is preliminary data.</text>
</comment>
<accession>W7Y2I3</accession>
<dbReference type="eggNOG" id="ENOG502ZA7H">
    <property type="taxonomic scope" value="Bacteria"/>
</dbReference>
<keyword evidence="3" id="KW-1185">Reference proteome</keyword>
<proteinExistence type="predicted"/>
<dbReference type="PROSITE" id="PS51257">
    <property type="entry name" value="PROKAR_LIPOPROTEIN"/>
    <property type="match status" value="1"/>
</dbReference>
<reference evidence="2 3" key="1">
    <citation type="journal article" date="2014" name="Genome Announc.">
        <title>Draft Genome Sequence of Cytophaga fermentans JCM 21142T, a Facultative Anaerobe Isolated from Marine Mud.</title>
        <authorList>
            <person name="Starns D."/>
            <person name="Oshima K."/>
            <person name="Suda W."/>
            <person name="Iino T."/>
            <person name="Yuki M."/>
            <person name="Inoue J."/>
            <person name="Kitamura K."/>
            <person name="Iida T."/>
            <person name="Darby A."/>
            <person name="Hattori M."/>
            <person name="Ohkuma M."/>
        </authorList>
    </citation>
    <scope>NUCLEOTIDE SEQUENCE [LARGE SCALE GENOMIC DNA]</scope>
    <source>
        <strain evidence="2 3">JCM 21142</strain>
    </source>
</reference>
<evidence type="ECO:0000313" key="2">
    <source>
        <dbReference type="EMBL" id="GAF02162.1"/>
    </source>
</evidence>
<sequence>MKKLNILLPLFALLFVVACDEDDYVAPGTVTDVAWYTSEKNNGDYKLNQGDYMSFVDLSQGYESHEWSIETGNYFLKAGFSQYDSLPLFIDQEKGFVTDDATVHILFNKAGINKVRLYNTFNQKVVFNGSEPFEVVNKDGVWVIDTTFLVDVYGDVLPAFKVYQLVEDYDGNIIEEKEVCSITETDMPDADKAETWPSIDVEMGGRLKFVDLTTKDRPTGRIWTVFNQQKSTTSNDSVAIVYFNTLGYTTAKGVGSIKAERVSDDELPSASAVKVIPFNVNVIASAKPFVYTGNIKENEDESIIMNVSGEMKSFSGVEDAFTVHVLNAASGFEENIAAAKAEVNPEDATSIKLKLSEAIYNSDQVYVSYDNTKGAILRADDKILENFGPVGVDMYTQNFADVDFYGAEAGGDGWFIQHANQWFINTEKSSSGSYGFKYVYDTASSPGNNAKIQSTAPNVFGVEEGEYLMSLEVWMEESSNIAFLRTNLSTPDWLPLTWDLSSIEKGKWVRLTQQISLGDHSKFIFQINKADVLGDNAIMYIDDIEFTKLEMRP</sequence>
<name>W7Y2I3_9BACT</name>
<dbReference type="STRING" id="869213.GCA_000517085_00815"/>